<dbReference type="EMBL" id="JAVRRL010000079">
    <property type="protein sequence ID" value="KAK5108747.1"/>
    <property type="molecule type" value="Genomic_DNA"/>
</dbReference>
<evidence type="ECO:0000313" key="3">
    <source>
        <dbReference type="Proteomes" id="UP001310890"/>
    </source>
</evidence>
<comment type="caution">
    <text evidence="2">The sequence shown here is derived from an EMBL/GenBank/DDBJ whole genome shotgun (WGS) entry which is preliminary data.</text>
</comment>
<dbReference type="Proteomes" id="UP001310890">
    <property type="component" value="Unassembled WGS sequence"/>
</dbReference>
<organism evidence="2 3">
    <name type="scientific">Meristemomyces frigidus</name>
    <dbReference type="NCBI Taxonomy" id="1508187"/>
    <lineage>
        <taxon>Eukaryota</taxon>
        <taxon>Fungi</taxon>
        <taxon>Dikarya</taxon>
        <taxon>Ascomycota</taxon>
        <taxon>Pezizomycotina</taxon>
        <taxon>Dothideomycetes</taxon>
        <taxon>Dothideomycetidae</taxon>
        <taxon>Mycosphaerellales</taxon>
        <taxon>Teratosphaeriaceae</taxon>
        <taxon>Meristemomyces</taxon>
    </lineage>
</organism>
<keyword evidence="1" id="KW-0175">Coiled coil</keyword>
<name>A0AAN7TA98_9PEZI</name>
<dbReference type="AlphaFoldDB" id="A0AAN7TA98"/>
<sequence length="358" mass="38929">MEMAKAMLHTIVARLRQVPWAQFITPSGSGAAGLPLPVVYIATKTTPSCSGLACPPLEGLESSGEHFASPAELRMLVLLSLVLFLSLGYVMASNRWIPTMHHSTPPAAPLPRSLFIGTAMRQTRTRSLWDRISADRSRLCQLSADLIETKLRASVVSALCNLQSDKVMEVKNQLRAALAQVALALPENGRRALANAATDRVAAVFARAEKAKLERLVTSLEAEIRTLREAATAAPQPPPPPADDSLISRADHELEVKRVIQLHDQETRDRLYAKRARSGKVVHEKLKKQMEAGLRAGLVAAGLADDGPAFRAATLAADAERLVQGAQMHPLPTTIVGSFREWVYLWTLDPNSGRQINA</sequence>
<gene>
    <name evidence="2" type="ORF">LTR62_007894</name>
</gene>
<feature type="coiled-coil region" evidence="1">
    <location>
        <begin position="203"/>
        <end position="230"/>
    </location>
</feature>
<evidence type="ECO:0000256" key="1">
    <source>
        <dbReference type="SAM" id="Coils"/>
    </source>
</evidence>
<protein>
    <submittedName>
        <fullName evidence="2">Uncharacterized protein</fullName>
    </submittedName>
</protein>
<evidence type="ECO:0000313" key="2">
    <source>
        <dbReference type="EMBL" id="KAK5108747.1"/>
    </source>
</evidence>
<reference evidence="2" key="1">
    <citation type="submission" date="2023-08" db="EMBL/GenBank/DDBJ databases">
        <title>Black Yeasts Isolated from many extreme environments.</title>
        <authorList>
            <person name="Coleine C."/>
            <person name="Stajich J.E."/>
            <person name="Selbmann L."/>
        </authorList>
    </citation>
    <scope>NUCLEOTIDE SEQUENCE</scope>
    <source>
        <strain evidence="2">CCFEE 5401</strain>
    </source>
</reference>
<proteinExistence type="predicted"/>
<accession>A0AAN7TA98</accession>